<gene>
    <name evidence="1" type="ORF">ZT1E4_G4525</name>
</gene>
<proteinExistence type="predicted"/>
<reference evidence="2" key="1">
    <citation type="submission" date="2017-05" db="EMBL/GenBank/DDBJ databases">
        <authorList>
            <person name="Song R."/>
            <person name="Chenine A.L."/>
            <person name="Ruprecht R.M."/>
        </authorList>
    </citation>
    <scope>NUCLEOTIDE SEQUENCE [LARGE SCALE GENOMIC DNA]</scope>
</reference>
<evidence type="ECO:0000313" key="2">
    <source>
        <dbReference type="Proteomes" id="UP000245764"/>
    </source>
</evidence>
<dbReference type="AlphaFoldDB" id="A0A2H1G6E6"/>
<accession>A0A2H1G6E6</accession>
<organism evidence="1 2">
    <name type="scientific">Zymoseptoria tritici ST99CH_1E4</name>
    <dbReference type="NCBI Taxonomy" id="1276532"/>
    <lineage>
        <taxon>Eukaryota</taxon>
        <taxon>Fungi</taxon>
        <taxon>Dikarya</taxon>
        <taxon>Ascomycota</taxon>
        <taxon>Pezizomycotina</taxon>
        <taxon>Dothideomycetes</taxon>
        <taxon>Dothideomycetidae</taxon>
        <taxon>Mycosphaerellales</taxon>
        <taxon>Mycosphaerellaceae</taxon>
        <taxon>Zymoseptoria</taxon>
    </lineage>
</organism>
<dbReference type="Proteomes" id="UP000245764">
    <property type="component" value="Chromosome 3"/>
</dbReference>
<dbReference type="EMBL" id="LT854255">
    <property type="protein sequence ID" value="SMR49133.1"/>
    <property type="molecule type" value="Genomic_DNA"/>
</dbReference>
<evidence type="ECO:0000313" key="1">
    <source>
        <dbReference type="EMBL" id="SMR49133.1"/>
    </source>
</evidence>
<sequence length="72" mass="8482">MLSSSQINQSGALAEWLTRCPAMLQDRVDRQFLRERVFESHRRRENSIPQFFYHFDGHPQGVAQRRCASLMS</sequence>
<name>A0A2H1G6E6_ZYMTR</name>
<protein>
    <submittedName>
        <fullName evidence="1">Uncharacterized protein</fullName>
    </submittedName>
</protein>